<accession>A0A2S2CSV3</accession>
<dbReference type="InterPro" id="IPR013785">
    <property type="entry name" value="Aldolase_TIM"/>
</dbReference>
<dbReference type="InterPro" id="IPR001155">
    <property type="entry name" value="OxRdtase_FMN_N"/>
</dbReference>
<dbReference type="Gene3D" id="3.20.20.70">
    <property type="entry name" value="Aldolase class I"/>
    <property type="match status" value="1"/>
</dbReference>
<dbReference type="GO" id="GO:0005829">
    <property type="term" value="C:cytosol"/>
    <property type="evidence" value="ECO:0007669"/>
    <property type="project" value="UniProtKB-ARBA"/>
</dbReference>
<organism evidence="5 6">
    <name type="scientific">Azospirillum thermophilum</name>
    <dbReference type="NCBI Taxonomy" id="2202148"/>
    <lineage>
        <taxon>Bacteria</taxon>
        <taxon>Pseudomonadati</taxon>
        <taxon>Pseudomonadota</taxon>
        <taxon>Alphaproteobacteria</taxon>
        <taxon>Rhodospirillales</taxon>
        <taxon>Azospirillaceae</taxon>
        <taxon>Azospirillum</taxon>
    </lineage>
</organism>
<evidence type="ECO:0000256" key="2">
    <source>
        <dbReference type="ARBA" id="ARBA00005979"/>
    </source>
</evidence>
<dbReference type="PANTHER" id="PTHR22893:SF91">
    <property type="entry name" value="NADPH DEHYDROGENASE 2-RELATED"/>
    <property type="match status" value="1"/>
</dbReference>
<sequence length="384" mass="40367">MYAHTYLIPSPLGASHSLSNADLFTPLRLGAVELPNRIIMAPMTRSRAGDGNVVTPLTAEYYAQRASAGLIITEATQVSPTGQGYPNTPGIHTDAQTLGWRDVAEAVHAAGGRIAAQLWHVGRVSHPLFQPNGAAPVAPSAIAAAGTLYTGQGMEPFPVPRALETDEIPLLVRAFGDAAKRAVFDAGLDAVEIHAANGYLIDQFLRDRTNRRTDAYGGTVEKRCRFLLEILDAVTTAVGPGRVGVRLSPTGTFNDMGDSDPLGHFSTITEALNPFGLAFLHVIEGLPGHPMAPPDGAPHVAAALRRIFKGPVILNGGYTREAADAAIARGEADAVSFGEPFIANPDLPARFRTGAALAAPDRATYYGGGAKGYTDYPALESVEA</sequence>
<dbReference type="SUPFAM" id="SSF51395">
    <property type="entry name" value="FMN-linked oxidoreductases"/>
    <property type="match status" value="1"/>
</dbReference>
<dbReference type="FunFam" id="3.20.20.70:FF:000059">
    <property type="entry name" value="N-ethylmaleimide reductase, FMN-linked"/>
    <property type="match status" value="1"/>
</dbReference>
<name>A0A2S2CSV3_9PROT</name>
<protein>
    <submittedName>
        <fullName evidence="5">Alkene reductase</fullName>
    </submittedName>
</protein>
<keyword evidence="6" id="KW-1185">Reference proteome</keyword>
<feature type="domain" description="NADH:flavin oxidoreductase/NADH oxidase N-terminal" evidence="4">
    <location>
        <begin position="22"/>
        <end position="355"/>
    </location>
</feature>
<dbReference type="PANTHER" id="PTHR22893">
    <property type="entry name" value="NADH OXIDOREDUCTASE-RELATED"/>
    <property type="match status" value="1"/>
</dbReference>
<dbReference type="KEGG" id="azz:DEW08_15095"/>
<dbReference type="InterPro" id="IPR045247">
    <property type="entry name" value="Oye-like"/>
</dbReference>
<dbReference type="GO" id="GO:0016628">
    <property type="term" value="F:oxidoreductase activity, acting on the CH-CH group of donors, NAD or NADP as acceptor"/>
    <property type="evidence" value="ECO:0007669"/>
    <property type="project" value="UniProtKB-ARBA"/>
</dbReference>
<proteinExistence type="inferred from homology"/>
<dbReference type="Proteomes" id="UP000245629">
    <property type="component" value="Chromosome 2"/>
</dbReference>
<reference evidence="6" key="1">
    <citation type="submission" date="2018-05" db="EMBL/GenBank/DDBJ databases">
        <title>Azospirillum thermophila sp. nov., a novel isolated from hot spring.</title>
        <authorList>
            <person name="Zhao Z."/>
        </authorList>
    </citation>
    <scope>NUCLEOTIDE SEQUENCE [LARGE SCALE GENOMIC DNA]</scope>
    <source>
        <strain evidence="6">CFH 70021</strain>
    </source>
</reference>
<gene>
    <name evidence="5" type="ORF">DEW08_15095</name>
</gene>
<evidence type="ECO:0000259" key="4">
    <source>
        <dbReference type="Pfam" id="PF00724"/>
    </source>
</evidence>
<comment type="cofactor">
    <cofactor evidence="1">
        <name>FMN</name>
        <dbReference type="ChEBI" id="CHEBI:58210"/>
    </cofactor>
</comment>
<dbReference type="GO" id="GO:0010181">
    <property type="term" value="F:FMN binding"/>
    <property type="evidence" value="ECO:0007669"/>
    <property type="project" value="InterPro"/>
</dbReference>
<keyword evidence="3" id="KW-0560">Oxidoreductase</keyword>
<evidence type="ECO:0000313" key="6">
    <source>
        <dbReference type="Proteomes" id="UP000245629"/>
    </source>
</evidence>
<dbReference type="AlphaFoldDB" id="A0A2S2CSV3"/>
<dbReference type="Pfam" id="PF00724">
    <property type="entry name" value="Oxidored_FMN"/>
    <property type="match status" value="1"/>
</dbReference>
<evidence type="ECO:0000313" key="5">
    <source>
        <dbReference type="EMBL" id="AWK87367.1"/>
    </source>
</evidence>
<comment type="similarity">
    <text evidence="2">Belongs to the NADH:flavin oxidoreductase/NADH oxidase family.</text>
</comment>
<dbReference type="OrthoDB" id="9804454at2"/>
<evidence type="ECO:0000256" key="3">
    <source>
        <dbReference type="ARBA" id="ARBA00023002"/>
    </source>
</evidence>
<dbReference type="EMBL" id="CP029353">
    <property type="protein sequence ID" value="AWK87367.1"/>
    <property type="molecule type" value="Genomic_DNA"/>
</dbReference>
<evidence type="ECO:0000256" key="1">
    <source>
        <dbReference type="ARBA" id="ARBA00001917"/>
    </source>
</evidence>
<dbReference type="CDD" id="cd02933">
    <property type="entry name" value="OYE_like_FMN"/>
    <property type="match status" value="1"/>
</dbReference>